<feature type="compositionally biased region" description="Pro residues" evidence="1">
    <location>
        <begin position="26"/>
        <end position="38"/>
    </location>
</feature>
<reference evidence="2" key="1">
    <citation type="journal article" date="2014" name="Front. Microbiol.">
        <title>High frequency of phylogenetically diverse reductive dehalogenase-homologous genes in deep subseafloor sedimentary metagenomes.</title>
        <authorList>
            <person name="Kawai M."/>
            <person name="Futagami T."/>
            <person name="Toyoda A."/>
            <person name="Takaki Y."/>
            <person name="Nishi S."/>
            <person name="Hori S."/>
            <person name="Arai W."/>
            <person name="Tsubouchi T."/>
            <person name="Morono Y."/>
            <person name="Uchiyama I."/>
            <person name="Ito T."/>
            <person name="Fujiyama A."/>
            <person name="Inagaki F."/>
            <person name="Takami H."/>
        </authorList>
    </citation>
    <scope>NUCLEOTIDE SEQUENCE</scope>
    <source>
        <strain evidence="2">Expedition CK06-06</strain>
    </source>
</reference>
<feature type="region of interest" description="Disordered" evidence="1">
    <location>
        <begin position="19"/>
        <end position="42"/>
    </location>
</feature>
<protein>
    <submittedName>
        <fullName evidence="2">Uncharacterized protein</fullName>
    </submittedName>
</protein>
<proteinExistence type="predicted"/>
<feature type="non-terminal residue" evidence="2">
    <location>
        <position position="148"/>
    </location>
</feature>
<sequence>MGTEAEEFEFALALKRKRAQAAPAPAQEPAPVETPAPAPVSNVMYPPAENPTAMQKMGHVGTALGRVAFGIADLPSLVGDAAGWGINKFMDQDKVGDEVANLIPSTDEIPWLQKTKHFLTDPMIDPKKHKGVDAAKTALEWGVPLPVA</sequence>
<name>X0WBK7_9ZZZZ</name>
<organism evidence="2">
    <name type="scientific">marine sediment metagenome</name>
    <dbReference type="NCBI Taxonomy" id="412755"/>
    <lineage>
        <taxon>unclassified sequences</taxon>
        <taxon>metagenomes</taxon>
        <taxon>ecological metagenomes</taxon>
    </lineage>
</organism>
<evidence type="ECO:0000313" key="2">
    <source>
        <dbReference type="EMBL" id="GAG28030.1"/>
    </source>
</evidence>
<comment type="caution">
    <text evidence="2">The sequence shown here is derived from an EMBL/GenBank/DDBJ whole genome shotgun (WGS) entry which is preliminary data.</text>
</comment>
<dbReference type="AlphaFoldDB" id="X0WBK7"/>
<dbReference type="EMBL" id="BARS01032474">
    <property type="protein sequence ID" value="GAG28030.1"/>
    <property type="molecule type" value="Genomic_DNA"/>
</dbReference>
<evidence type="ECO:0000256" key="1">
    <source>
        <dbReference type="SAM" id="MobiDB-lite"/>
    </source>
</evidence>
<accession>X0WBK7</accession>
<gene>
    <name evidence="2" type="ORF">S01H1_50401</name>
</gene>